<dbReference type="EMBL" id="LT629774">
    <property type="protein sequence ID" value="SDT01909.1"/>
    <property type="molecule type" value="Genomic_DNA"/>
</dbReference>
<dbReference type="STRING" id="1249933.SAMN04489797_3033"/>
<gene>
    <name evidence="2" type="ORF">SAMN04489797_3033</name>
</gene>
<keyword evidence="3" id="KW-1185">Reference proteome</keyword>
<feature type="transmembrane region" description="Helical" evidence="1">
    <location>
        <begin position="76"/>
        <end position="95"/>
    </location>
</feature>
<feature type="transmembrane region" description="Helical" evidence="1">
    <location>
        <begin position="171"/>
        <end position="196"/>
    </location>
</feature>
<evidence type="ECO:0000313" key="3">
    <source>
        <dbReference type="Proteomes" id="UP000198963"/>
    </source>
</evidence>
<dbReference type="AlphaFoldDB" id="A0A1H1X076"/>
<feature type="transmembrane region" description="Helical" evidence="1">
    <location>
        <begin position="138"/>
        <end position="159"/>
    </location>
</feature>
<feature type="transmembrane region" description="Helical" evidence="1">
    <location>
        <begin position="107"/>
        <end position="126"/>
    </location>
</feature>
<dbReference type="Proteomes" id="UP000198963">
    <property type="component" value="Chromosome I"/>
</dbReference>
<feature type="transmembrane region" description="Helical" evidence="1">
    <location>
        <begin position="208"/>
        <end position="229"/>
    </location>
</feature>
<accession>A0A1H1X076</accession>
<evidence type="ECO:0000313" key="2">
    <source>
        <dbReference type="EMBL" id="SDT01909.1"/>
    </source>
</evidence>
<dbReference type="RefSeq" id="WP_092447478.1">
    <property type="nucleotide sequence ID" value="NZ_JBLXFM010000002.1"/>
</dbReference>
<feature type="transmembrane region" description="Helical" evidence="1">
    <location>
        <begin position="12"/>
        <end position="31"/>
    </location>
</feature>
<feature type="transmembrane region" description="Helical" evidence="1">
    <location>
        <begin position="38"/>
        <end position="56"/>
    </location>
</feature>
<evidence type="ECO:0000256" key="1">
    <source>
        <dbReference type="SAM" id="Phobius"/>
    </source>
</evidence>
<name>A0A1H1X076_9FLAO</name>
<sequence>MEEFLKQNYFLLTYSVEFLAAVIGLILFKKYSHVAAKFLIYFLVFAFFIDLLHSYPQYLKSLNKFDLIEGTLIEKNYWLSNILWFGGVVCFLFYVNYKISSNPRFRIALKYCFITYVILFVLYGIFNFDLLFTTLNSFVAVLSLWMILVCSSVFYVEILQSNLIFQFYKSIYFYINTCFLLWSILIVPIVFYEIYFSTADWNFVILKWQIYLSVNIIFYLTLSIALICCKPETK</sequence>
<reference evidence="2 3" key="1">
    <citation type="submission" date="2016-10" db="EMBL/GenBank/DDBJ databases">
        <authorList>
            <person name="Varghese N."/>
            <person name="Submissions S."/>
        </authorList>
    </citation>
    <scope>NUCLEOTIDE SEQUENCE [LARGE SCALE GENOMIC DNA]</scope>
    <source>
        <strain evidence="2 3">RHA_55</strain>
    </source>
</reference>
<proteinExistence type="predicted"/>
<keyword evidence="1" id="KW-0812">Transmembrane</keyword>
<organism evidence="2 3">
    <name type="scientific">Winogradskyella sediminis</name>
    <dbReference type="NCBI Taxonomy" id="1382466"/>
    <lineage>
        <taxon>Bacteria</taxon>
        <taxon>Pseudomonadati</taxon>
        <taxon>Bacteroidota</taxon>
        <taxon>Flavobacteriia</taxon>
        <taxon>Flavobacteriales</taxon>
        <taxon>Flavobacteriaceae</taxon>
        <taxon>Winogradskyella</taxon>
    </lineage>
</organism>
<protein>
    <submittedName>
        <fullName evidence="2">Uncharacterized protein</fullName>
    </submittedName>
</protein>
<keyword evidence="1" id="KW-0472">Membrane</keyword>
<keyword evidence="1" id="KW-1133">Transmembrane helix</keyword>